<feature type="signal peptide" evidence="8">
    <location>
        <begin position="1"/>
        <end position="25"/>
    </location>
</feature>
<protein>
    <submittedName>
        <fullName evidence="9">Variant surface glycoprotein 1125.316</fullName>
    </submittedName>
</protein>
<evidence type="ECO:0000256" key="6">
    <source>
        <dbReference type="ARBA" id="ARBA00023180"/>
    </source>
</evidence>
<feature type="chain" id="PRO_5013131170" evidence="8">
    <location>
        <begin position="26"/>
        <end position="490"/>
    </location>
</feature>
<name>A0A1J0R5M5_9TRYP</name>
<keyword evidence="6" id="KW-0325">Glycoprotein</keyword>
<keyword evidence="4" id="KW-0336">GPI-anchor</keyword>
<evidence type="ECO:0000256" key="4">
    <source>
        <dbReference type="ARBA" id="ARBA00022622"/>
    </source>
</evidence>
<dbReference type="VEuPathDB" id="TriTrypDB:Tb427_000131200"/>
<evidence type="ECO:0000256" key="3">
    <source>
        <dbReference type="ARBA" id="ARBA00022475"/>
    </source>
</evidence>
<dbReference type="VEuPathDB" id="TriTrypDB:Tb927.3.490"/>
<keyword evidence="8" id="KW-0732">Signal</keyword>
<dbReference type="GO" id="GO:0005886">
    <property type="term" value="C:plasma membrane"/>
    <property type="evidence" value="ECO:0007669"/>
    <property type="project" value="UniProtKB-SubCell"/>
</dbReference>
<proteinExistence type="predicted"/>
<dbReference type="InterPro" id="IPR027446">
    <property type="entry name" value="VSG_C_dom_sf"/>
</dbReference>
<keyword evidence="7" id="KW-0449">Lipoprotein</keyword>
<evidence type="ECO:0000256" key="5">
    <source>
        <dbReference type="ARBA" id="ARBA00023136"/>
    </source>
</evidence>
<dbReference type="SUPFAM" id="SSF58087">
    <property type="entry name" value="Variant surface glycoprotein (N-terminal domain)"/>
    <property type="match status" value="1"/>
</dbReference>
<keyword evidence="5" id="KW-0472">Membrane</keyword>
<keyword evidence="3" id="KW-1003">Cell membrane</keyword>
<dbReference type="AlphaFoldDB" id="A0A1J0R5M5"/>
<dbReference type="GO" id="GO:0098552">
    <property type="term" value="C:side of membrane"/>
    <property type="evidence" value="ECO:0007669"/>
    <property type="project" value="UniProtKB-KW"/>
</dbReference>
<dbReference type="EMBL" id="KX699180">
    <property type="protein sequence ID" value="APD73136.1"/>
    <property type="molecule type" value="Genomic_DNA"/>
</dbReference>
<dbReference type="VEuPathDB" id="TriTrypDB:Tb1125.3.490"/>
<evidence type="ECO:0000256" key="7">
    <source>
        <dbReference type="ARBA" id="ARBA00023288"/>
    </source>
</evidence>
<evidence type="ECO:0000313" key="9">
    <source>
        <dbReference type="EMBL" id="APD73136.1"/>
    </source>
</evidence>
<accession>A0A1J0R5M5</accession>
<comment type="function">
    <text evidence="1">VSG forms a coat on the surface of the parasite. The trypanosome evades the immune response of the host by expressing a series of antigenically distinct VSGs from an estimated 1000 VSG genes.</text>
</comment>
<evidence type="ECO:0000256" key="2">
    <source>
        <dbReference type="ARBA" id="ARBA00004609"/>
    </source>
</evidence>
<evidence type="ECO:0000256" key="8">
    <source>
        <dbReference type="SAM" id="SignalP"/>
    </source>
</evidence>
<evidence type="ECO:0000256" key="1">
    <source>
        <dbReference type="ARBA" id="ARBA00002523"/>
    </source>
</evidence>
<comment type="subcellular location">
    <subcellularLocation>
        <location evidence="2">Cell membrane</location>
        <topology evidence="2">Lipid-anchor</topology>
        <topology evidence="2">GPI-anchor</topology>
    </subcellularLocation>
</comment>
<reference evidence="9" key="1">
    <citation type="submission" date="2016-08" db="EMBL/GenBank/DDBJ databases">
        <title>VSG repertoire of Trypanosoma brucei EATRO 1125.</title>
        <authorList>
            <person name="Cross G.A."/>
        </authorList>
    </citation>
    <scope>NUCLEOTIDE SEQUENCE</scope>
    <source>
        <strain evidence="9">EATRO 1125</strain>
    </source>
</reference>
<organism evidence="9">
    <name type="scientific">Trypanosoma brucei</name>
    <dbReference type="NCBI Taxonomy" id="5691"/>
    <lineage>
        <taxon>Eukaryota</taxon>
        <taxon>Discoba</taxon>
        <taxon>Euglenozoa</taxon>
        <taxon>Kinetoplastea</taxon>
        <taxon>Metakinetoplastina</taxon>
        <taxon>Trypanosomatida</taxon>
        <taxon>Trypanosomatidae</taxon>
        <taxon>Trypanosoma</taxon>
    </lineage>
</organism>
<sequence length="490" mass="52894">METKTLTLLTLLAAIAAQSTLKTAAETVIGDDGKQWCHELAYLRELSAVLERQQTKRSRRAQDNSETTAMWSLAAAAAPSTKQRAAFKVLATYGQQMTAEAARWVTKLPDELADLRKVLTKRIAALKAAAITDAALKVKPKGNPEHGDTQKSCTVTIQPGPDTALSCPKIGGTAEPAIGTVEAKLTTATKIHLVDLTAFDKFITFPKVKVISTGSTAPFDTTQDAAGKCKTVLGGTLTVGTHHLDFSFPTTVPEANEPKAQQIDDGNMQLPTGPEQDKVLPWLNNKLLTQQLHKAQAALKEDVTDLATVTYEHLKKSATFAAIVADVLTKQEPGSKTNPASRQATVDKAIEEKFGPTDKEFQENFLAGLKVKDVIYRKYGTDVKRSYGTTTSGEGIAVALSYFTGLRIKQEETKIATNKEPSAAPKCDGKSQEKCDGNCDWDNKEAKCKAKEEVKVGGKGPKNTNTTGSNSFLIKTSPLWLAFLLLACHF</sequence>
<dbReference type="SUPFAM" id="SSF118251">
    <property type="entry name" value="Variant surface glycoprotein MITAT 1.2, VSG 221, C-terminal domain"/>
    <property type="match status" value="1"/>
</dbReference>